<reference evidence="2" key="1">
    <citation type="journal article" date="2023" name="Mol. Ecol. Resour.">
        <title>Chromosome-level genome assembly of a triploid poplar Populus alba 'Berolinensis'.</title>
        <authorList>
            <person name="Chen S."/>
            <person name="Yu Y."/>
            <person name="Wang X."/>
            <person name="Wang S."/>
            <person name="Zhang T."/>
            <person name="Zhou Y."/>
            <person name="He R."/>
            <person name="Meng N."/>
            <person name="Wang Y."/>
            <person name="Liu W."/>
            <person name="Liu Z."/>
            <person name="Liu J."/>
            <person name="Guo Q."/>
            <person name="Huang H."/>
            <person name="Sederoff R.R."/>
            <person name="Wang G."/>
            <person name="Qu G."/>
            <person name="Chen S."/>
        </authorList>
    </citation>
    <scope>NUCLEOTIDE SEQUENCE</scope>
    <source>
        <strain evidence="2">SC-2020</strain>
    </source>
</reference>
<comment type="caution">
    <text evidence="2">The sequence shown here is derived from an EMBL/GenBank/DDBJ whole genome shotgun (WGS) entry which is preliminary data.</text>
</comment>
<dbReference type="AlphaFoldDB" id="A0AAD6M7K3"/>
<accession>A0AAD6M7K3</accession>
<keyword evidence="1" id="KW-0472">Membrane</keyword>
<dbReference type="EMBL" id="JAQIZT010000011">
    <property type="protein sequence ID" value="KAJ6980418.1"/>
    <property type="molecule type" value="Genomic_DNA"/>
</dbReference>
<evidence type="ECO:0000313" key="2">
    <source>
        <dbReference type="EMBL" id="KAJ6980418.1"/>
    </source>
</evidence>
<keyword evidence="3" id="KW-1185">Reference proteome</keyword>
<name>A0AAD6M7K3_9ROSI</name>
<keyword evidence="1" id="KW-0812">Transmembrane</keyword>
<proteinExistence type="predicted"/>
<dbReference type="Proteomes" id="UP001164929">
    <property type="component" value="Chromosome 11"/>
</dbReference>
<feature type="transmembrane region" description="Helical" evidence="1">
    <location>
        <begin position="19"/>
        <end position="46"/>
    </location>
</feature>
<gene>
    <name evidence="2" type="ORF">NC653_028280</name>
</gene>
<organism evidence="2 3">
    <name type="scientific">Populus alba x Populus x berolinensis</name>
    <dbReference type="NCBI Taxonomy" id="444605"/>
    <lineage>
        <taxon>Eukaryota</taxon>
        <taxon>Viridiplantae</taxon>
        <taxon>Streptophyta</taxon>
        <taxon>Embryophyta</taxon>
        <taxon>Tracheophyta</taxon>
        <taxon>Spermatophyta</taxon>
        <taxon>Magnoliopsida</taxon>
        <taxon>eudicotyledons</taxon>
        <taxon>Gunneridae</taxon>
        <taxon>Pentapetalae</taxon>
        <taxon>rosids</taxon>
        <taxon>fabids</taxon>
        <taxon>Malpighiales</taxon>
        <taxon>Salicaceae</taxon>
        <taxon>Saliceae</taxon>
        <taxon>Populus</taxon>
    </lineage>
</organism>
<protein>
    <submittedName>
        <fullName evidence="2">Uncharacterized protein</fullName>
    </submittedName>
</protein>
<evidence type="ECO:0000256" key="1">
    <source>
        <dbReference type="SAM" id="Phobius"/>
    </source>
</evidence>
<keyword evidence="1" id="KW-1133">Transmembrane helix</keyword>
<sequence length="91" mass="10512">MECTDKGTFDPIDTGPYHIVWWCHLVIIHFVAATKCNVILVGRLCLERFQMEFVEEGYFKCCREGFLLILSELISTLQVTSTTVYLSYILV</sequence>
<evidence type="ECO:0000313" key="3">
    <source>
        <dbReference type="Proteomes" id="UP001164929"/>
    </source>
</evidence>